<dbReference type="AlphaFoldDB" id="A0A8S3U4W0"/>
<keyword evidence="5" id="KW-1133">Transmembrane helix</keyword>
<evidence type="ECO:0000256" key="4">
    <source>
        <dbReference type="ARBA" id="ARBA00022692"/>
    </source>
</evidence>
<keyword evidence="9" id="KW-0119">Carbohydrate metabolism</keyword>
<keyword evidence="11" id="KW-1185">Reference proteome</keyword>
<keyword evidence="4" id="KW-0812">Transmembrane</keyword>
<evidence type="ECO:0000256" key="8">
    <source>
        <dbReference type="ARBA" id="ARBA00023180"/>
    </source>
</evidence>
<sequence length="681" mass="80362">MKKFFSWRLLPSSIFFGIVIILYKWVAYGDSVYPISIINLDISEKSNTYGTYISTKYYTSQEITYIKTKSFVSTVSVNTKSNRNIENVLSNSSVPSLTEAELKQIKRTWYDSPIVVMKYKLIFFWNEKSACSFWKSLLQFIQGLQHDDIHNPYVNGLKYLINFQNKDIVSMMYNDSWTKAVFVREPRERILSSYLDKGLNKGFIKGNCKRTVKTFSEFLELAKQCPNAHWESQVRAPKYFYKKMMIGKMADISSFTEKLLTKIGAWNETVKIWLHSKDSEKKSRSHAQNAGDKLLQYYNNTKLQDVIFEMFEDDYNKIDDKDIISMIYNDSWTKAVFVREPRERMLSSYLDKGLNDGFIMVNCKRTVKTFSEFLELAKQCPNAHWESQVRAPKYFYMKMMIGKMADISTFKEKMLTKIGVWNETVKCWLDSKDSENKSRSHAQNAGDKFLQYYNNTKLQDVIFEMFKDDYNDEVLLKKVYFILGLKHDDMHNPYVNGLQYLINFQDKDIISMIYNDSWTKAVFVREPRERMLSSYLDKGLNDGFIMVNCKRTVKTFSEFLELAKQCPNAHWESQVRAPKYFYMKMMIGKMADISTFKEKFLTKIGVWNETVKCWLESKDSENKSRSHAQNAGDKLLQYYNNTKLQDVIFEMFEDDYNVFNFERKYFDFNKNGDKPVNTVIS</sequence>
<keyword evidence="6 9" id="KW-0333">Golgi apparatus</keyword>
<gene>
    <name evidence="10" type="ORF">MEDL_52870</name>
</gene>
<comment type="subcellular location">
    <subcellularLocation>
        <location evidence="1 9">Golgi apparatus membrane</location>
        <topology evidence="1 9">Single-pass type II membrane protein</topology>
    </subcellularLocation>
</comment>
<evidence type="ECO:0000313" key="11">
    <source>
        <dbReference type="Proteomes" id="UP000683360"/>
    </source>
</evidence>
<organism evidence="10 11">
    <name type="scientific">Mytilus edulis</name>
    <name type="common">Blue mussel</name>
    <dbReference type="NCBI Taxonomy" id="6550"/>
    <lineage>
        <taxon>Eukaryota</taxon>
        <taxon>Metazoa</taxon>
        <taxon>Spiralia</taxon>
        <taxon>Lophotrochozoa</taxon>
        <taxon>Mollusca</taxon>
        <taxon>Bivalvia</taxon>
        <taxon>Autobranchia</taxon>
        <taxon>Pteriomorphia</taxon>
        <taxon>Mytilida</taxon>
        <taxon>Mytiloidea</taxon>
        <taxon>Mytilidae</taxon>
        <taxon>Mytilinae</taxon>
        <taxon>Mytilus</taxon>
    </lineage>
</organism>
<evidence type="ECO:0000256" key="5">
    <source>
        <dbReference type="ARBA" id="ARBA00022989"/>
    </source>
</evidence>
<dbReference type="EMBL" id="CAJPWZ010002566">
    <property type="protein sequence ID" value="CAG2240589.1"/>
    <property type="molecule type" value="Genomic_DNA"/>
</dbReference>
<evidence type="ECO:0000313" key="10">
    <source>
        <dbReference type="EMBL" id="CAG2240589.1"/>
    </source>
</evidence>
<dbReference type="GO" id="GO:0016051">
    <property type="term" value="P:carbohydrate biosynthetic process"/>
    <property type="evidence" value="ECO:0007669"/>
    <property type="project" value="InterPro"/>
</dbReference>
<dbReference type="PANTHER" id="PTHR12137:SF54">
    <property type="entry name" value="CARBOHYDRATE SULFOTRANSFERASE"/>
    <property type="match status" value="1"/>
</dbReference>
<dbReference type="Pfam" id="PF03567">
    <property type="entry name" value="Sulfotransfer_2"/>
    <property type="match status" value="3"/>
</dbReference>
<keyword evidence="7" id="KW-0472">Membrane</keyword>
<accession>A0A8S3U4W0</accession>
<name>A0A8S3U4W0_MYTED</name>
<proteinExistence type="inferred from homology"/>
<reference evidence="10" key="1">
    <citation type="submission" date="2021-03" db="EMBL/GenBank/DDBJ databases">
        <authorList>
            <person name="Bekaert M."/>
        </authorList>
    </citation>
    <scope>NUCLEOTIDE SEQUENCE</scope>
</reference>
<keyword evidence="3 9" id="KW-0808">Transferase</keyword>
<dbReference type="EC" id="2.8.2.-" evidence="9"/>
<dbReference type="OrthoDB" id="2019940at2759"/>
<protein>
    <recommendedName>
        <fullName evidence="9">Carbohydrate sulfotransferase</fullName>
        <ecNumber evidence="9">2.8.2.-</ecNumber>
    </recommendedName>
</protein>
<comment type="caution">
    <text evidence="10">The sequence shown here is derived from an EMBL/GenBank/DDBJ whole genome shotgun (WGS) entry which is preliminary data.</text>
</comment>
<keyword evidence="8 9" id="KW-0325">Glycoprotein</keyword>
<evidence type="ECO:0000256" key="6">
    <source>
        <dbReference type="ARBA" id="ARBA00023034"/>
    </source>
</evidence>
<dbReference type="InterPro" id="IPR018011">
    <property type="entry name" value="Carb_sulfotrans_8-10"/>
</dbReference>
<evidence type="ECO:0000256" key="3">
    <source>
        <dbReference type="ARBA" id="ARBA00022679"/>
    </source>
</evidence>
<dbReference type="InterPro" id="IPR005331">
    <property type="entry name" value="Sulfotransferase"/>
</dbReference>
<keyword evidence="9" id="KW-0735">Signal-anchor</keyword>
<comment type="similarity">
    <text evidence="2 9">Belongs to the sulfotransferase 2 family.</text>
</comment>
<dbReference type="GO" id="GO:0000139">
    <property type="term" value="C:Golgi membrane"/>
    <property type="evidence" value="ECO:0007669"/>
    <property type="project" value="UniProtKB-SubCell"/>
</dbReference>
<dbReference type="Proteomes" id="UP000683360">
    <property type="component" value="Unassembled WGS sequence"/>
</dbReference>
<dbReference type="PANTHER" id="PTHR12137">
    <property type="entry name" value="CARBOHYDRATE SULFOTRANSFERASE"/>
    <property type="match status" value="1"/>
</dbReference>
<evidence type="ECO:0000256" key="9">
    <source>
        <dbReference type="RuleBase" id="RU364020"/>
    </source>
</evidence>
<evidence type="ECO:0000256" key="7">
    <source>
        <dbReference type="ARBA" id="ARBA00023136"/>
    </source>
</evidence>
<evidence type="ECO:0000256" key="2">
    <source>
        <dbReference type="ARBA" id="ARBA00006339"/>
    </source>
</evidence>
<evidence type="ECO:0000256" key="1">
    <source>
        <dbReference type="ARBA" id="ARBA00004323"/>
    </source>
</evidence>
<dbReference type="GO" id="GO:0008146">
    <property type="term" value="F:sulfotransferase activity"/>
    <property type="evidence" value="ECO:0007669"/>
    <property type="project" value="InterPro"/>
</dbReference>